<accession>A0A9N9AJZ5</accession>
<gene>
    <name evidence="1" type="ORF">CPELLU_LOCUS3932</name>
</gene>
<name>A0A9N9AJZ5_9GLOM</name>
<dbReference type="AlphaFoldDB" id="A0A9N9AJZ5"/>
<proteinExistence type="predicted"/>
<keyword evidence="2" id="KW-1185">Reference proteome</keyword>
<reference evidence="1" key="1">
    <citation type="submission" date="2021-06" db="EMBL/GenBank/DDBJ databases">
        <authorList>
            <person name="Kallberg Y."/>
            <person name="Tangrot J."/>
            <person name="Rosling A."/>
        </authorList>
    </citation>
    <scope>NUCLEOTIDE SEQUENCE</scope>
    <source>
        <strain evidence="1">FL966</strain>
    </source>
</reference>
<dbReference type="Proteomes" id="UP000789759">
    <property type="component" value="Unassembled WGS sequence"/>
</dbReference>
<comment type="caution">
    <text evidence="1">The sequence shown here is derived from an EMBL/GenBank/DDBJ whole genome shotgun (WGS) entry which is preliminary data.</text>
</comment>
<organism evidence="1 2">
    <name type="scientific">Cetraspora pellucida</name>
    <dbReference type="NCBI Taxonomy" id="1433469"/>
    <lineage>
        <taxon>Eukaryota</taxon>
        <taxon>Fungi</taxon>
        <taxon>Fungi incertae sedis</taxon>
        <taxon>Mucoromycota</taxon>
        <taxon>Glomeromycotina</taxon>
        <taxon>Glomeromycetes</taxon>
        <taxon>Diversisporales</taxon>
        <taxon>Gigasporaceae</taxon>
        <taxon>Cetraspora</taxon>
    </lineage>
</organism>
<sequence length="78" mass="9223">MSCLMYSHNYNLTSGLFYQYNNNTFASHSQLSIYLANKFTNNEVINNESKKIKLNNKKEFTQFFFDFYKLSGAQPKDK</sequence>
<evidence type="ECO:0000313" key="1">
    <source>
        <dbReference type="EMBL" id="CAG8533009.1"/>
    </source>
</evidence>
<evidence type="ECO:0000313" key="2">
    <source>
        <dbReference type="Proteomes" id="UP000789759"/>
    </source>
</evidence>
<protein>
    <submittedName>
        <fullName evidence="1">13521_t:CDS:1</fullName>
    </submittedName>
</protein>
<dbReference type="EMBL" id="CAJVQA010001986">
    <property type="protein sequence ID" value="CAG8533009.1"/>
    <property type="molecule type" value="Genomic_DNA"/>
</dbReference>